<dbReference type="EMBL" id="BJOC01000030">
    <property type="protein sequence ID" value="GED23262.1"/>
    <property type="molecule type" value="Genomic_DNA"/>
</dbReference>
<keyword evidence="3" id="KW-1185">Reference proteome</keyword>
<evidence type="ECO:0000313" key="2">
    <source>
        <dbReference type="EMBL" id="GED23262.1"/>
    </source>
</evidence>
<evidence type="ECO:0000313" key="3">
    <source>
        <dbReference type="Proteomes" id="UP000319812"/>
    </source>
</evidence>
<reference evidence="2 3" key="1">
    <citation type="submission" date="2019-06" db="EMBL/GenBank/DDBJ databases">
        <title>Whole genome shotgun sequence of Halomonas halmophila NBRC 15537.</title>
        <authorList>
            <person name="Hosoyama A."/>
            <person name="Uohara A."/>
            <person name="Ohji S."/>
            <person name="Ichikawa N."/>
        </authorList>
    </citation>
    <scope>NUCLEOTIDE SEQUENCE [LARGE SCALE GENOMIC DNA]</scope>
    <source>
        <strain evidence="2 3">NBRC 15537</strain>
    </source>
</reference>
<protein>
    <submittedName>
        <fullName evidence="2">Uncharacterized protein</fullName>
    </submittedName>
</protein>
<comment type="caution">
    <text evidence="2">The sequence shown here is derived from an EMBL/GenBank/DDBJ whole genome shotgun (WGS) entry which is preliminary data.</text>
</comment>
<feature type="transmembrane region" description="Helical" evidence="1">
    <location>
        <begin position="6"/>
        <end position="29"/>
    </location>
</feature>
<keyword evidence="1" id="KW-0812">Transmembrane</keyword>
<keyword evidence="1" id="KW-1133">Transmembrane helix</keyword>
<sequence>MFGLPTSTTWLVIGVPVFWILYTLGFLWVTRGWPGLKKSGREE</sequence>
<organism evidence="2 3">
    <name type="scientific">Halomonas halmophila</name>
    <dbReference type="NCBI Taxonomy" id="252"/>
    <lineage>
        <taxon>Bacteria</taxon>
        <taxon>Pseudomonadati</taxon>
        <taxon>Pseudomonadota</taxon>
        <taxon>Gammaproteobacteria</taxon>
        <taxon>Oceanospirillales</taxon>
        <taxon>Halomonadaceae</taxon>
        <taxon>Halomonas</taxon>
    </lineage>
</organism>
<dbReference type="AlphaFoldDB" id="A0A4Y4EZ33"/>
<evidence type="ECO:0000256" key="1">
    <source>
        <dbReference type="SAM" id="Phobius"/>
    </source>
</evidence>
<dbReference type="Proteomes" id="UP000319812">
    <property type="component" value="Unassembled WGS sequence"/>
</dbReference>
<dbReference type="RefSeq" id="WP_281285698.1">
    <property type="nucleotide sequence ID" value="NZ_BJOC01000030.1"/>
</dbReference>
<name>A0A4Y4EZ33_9GAMM</name>
<accession>A0A4Y4EZ33</accession>
<keyword evidence="1" id="KW-0472">Membrane</keyword>
<proteinExistence type="predicted"/>
<gene>
    <name evidence="2" type="ORF">HHA01_22390</name>
</gene>